<name>S8C516_9LAMI</name>
<organism evidence="3 4">
    <name type="scientific">Genlisea aurea</name>
    <dbReference type="NCBI Taxonomy" id="192259"/>
    <lineage>
        <taxon>Eukaryota</taxon>
        <taxon>Viridiplantae</taxon>
        <taxon>Streptophyta</taxon>
        <taxon>Embryophyta</taxon>
        <taxon>Tracheophyta</taxon>
        <taxon>Spermatophyta</taxon>
        <taxon>Magnoliopsida</taxon>
        <taxon>eudicotyledons</taxon>
        <taxon>Gunneridae</taxon>
        <taxon>Pentapetalae</taxon>
        <taxon>asterids</taxon>
        <taxon>lamiids</taxon>
        <taxon>Lamiales</taxon>
        <taxon>Lentibulariaceae</taxon>
        <taxon>Genlisea</taxon>
    </lineage>
</organism>
<keyword evidence="2" id="KW-0812">Transmembrane</keyword>
<reference evidence="3 4" key="1">
    <citation type="journal article" date="2013" name="BMC Genomics">
        <title>The miniature genome of a carnivorous plant Genlisea aurea contains a low number of genes and short non-coding sequences.</title>
        <authorList>
            <person name="Leushkin E.V."/>
            <person name="Sutormin R.A."/>
            <person name="Nabieva E.R."/>
            <person name="Penin A.A."/>
            <person name="Kondrashov A.S."/>
            <person name="Logacheva M.D."/>
        </authorList>
    </citation>
    <scope>NUCLEOTIDE SEQUENCE [LARGE SCALE GENOMIC DNA]</scope>
</reference>
<proteinExistence type="inferred from homology"/>
<evidence type="ECO:0000256" key="2">
    <source>
        <dbReference type="SAM" id="Phobius"/>
    </source>
</evidence>
<feature type="transmembrane region" description="Helical" evidence="2">
    <location>
        <begin position="93"/>
        <end position="115"/>
    </location>
</feature>
<accession>S8C516</accession>
<sequence>VSNGCVDFRGEIADKRKTGGWRAAPFIIVNEVTERFAFFSILVNMVVFLTTEMHQPLPDAANTVTNWSGACYVLTLVGAFVADAYLGRFLTVIVFSSVYALGMGMLTATGSAAGLRPP</sequence>
<comment type="similarity">
    <text evidence="1">Belongs to the major facilitator superfamily. Phosphate:H(+) symporter (TC 2.A.1.9) family.</text>
</comment>
<feature type="non-terminal residue" evidence="3">
    <location>
        <position position="1"/>
    </location>
</feature>
<feature type="non-terminal residue" evidence="3">
    <location>
        <position position="118"/>
    </location>
</feature>
<dbReference type="InterPro" id="IPR018456">
    <property type="entry name" value="PTR2_symporter_CS"/>
</dbReference>
<evidence type="ECO:0000313" key="4">
    <source>
        <dbReference type="Proteomes" id="UP000015453"/>
    </source>
</evidence>
<keyword evidence="2" id="KW-1133">Transmembrane helix</keyword>
<gene>
    <name evidence="3" type="ORF">M569_12983</name>
</gene>
<keyword evidence="2" id="KW-0472">Membrane</keyword>
<dbReference type="GO" id="GO:0022857">
    <property type="term" value="F:transmembrane transporter activity"/>
    <property type="evidence" value="ECO:0007669"/>
    <property type="project" value="InterPro"/>
</dbReference>
<comment type="caution">
    <text evidence="3">The sequence shown here is derived from an EMBL/GenBank/DDBJ whole genome shotgun (WGS) entry which is preliminary data.</text>
</comment>
<evidence type="ECO:0008006" key="5">
    <source>
        <dbReference type="Google" id="ProtNLM"/>
    </source>
</evidence>
<evidence type="ECO:0000313" key="3">
    <source>
        <dbReference type="EMBL" id="EPS61809.1"/>
    </source>
</evidence>
<dbReference type="Proteomes" id="UP000015453">
    <property type="component" value="Unassembled WGS sequence"/>
</dbReference>
<feature type="transmembrane region" description="Helical" evidence="2">
    <location>
        <begin position="67"/>
        <end position="86"/>
    </location>
</feature>
<dbReference type="PROSITE" id="PS01022">
    <property type="entry name" value="PTR2_1"/>
    <property type="match status" value="1"/>
</dbReference>
<dbReference type="OrthoDB" id="1727095at2759"/>
<dbReference type="PANTHER" id="PTHR11654">
    <property type="entry name" value="OLIGOPEPTIDE TRANSPORTER-RELATED"/>
    <property type="match status" value="1"/>
</dbReference>
<dbReference type="GO" id="GO:0006857">
    <property type="term" value="P:oligopeptide transport"/>
    <property type="evidence" value="ECO:0007669"/>
    <property type="project" value="InterPro"/>
</dbReference>
<dbReference type="Gene3D" id="1.20.1250.20">
    <property type="entry name" value="MFS general substrate transporter like domains"/>
    <property type="match status" value="1"/>
</dbReference>
<evidence type="ECO:0000256" key="1">
    <source>
        <dbReference type="ARBA" id="ARBA00044504"/>
    </source>
</evidence>
<dbReference type="SUPFAM" id="SSF103473">
    <property type="entry name" value="MFS general substrate transporter"/>
    <property type="match status" value="1"/>
</dbReference>
<dbReference type="EMBL" id="AUSU01006579">
    <property type="protein sequence ID" value="EPS61809.1"/>
    <property type="molecule type" value="Genomic_DNA"/>
</dbReference>
<dbReference type="GO" id="GO:0016020">
    <property type="term" value="C:membrane"/>
    <property type="evidence" value="ECO:0007669"/>
    <property type="project" value="InterPro"/>
</dbReference>
<dbReference type="InterPro" id="IPR036259">
    <property type="entry name" value="MFS_trans_sf"/>
</dbReference>
<keyword evidence="4" id="KW-1185">Reference proteome</keyword>
<feature type="transmembrane region" description="Helical" evidence="2">
    <location>
        <begin position="36"/>
        <end position="55"/>
    </location>
</feature>
<dbReference type="AlphaFoldDB" id="S8C516"/>
<protein>
    <recommendedName>
        <fullName evidence="5">Proton-dependent oligopeptide transport family protein</fullName>
    </recommendedName>
</protein>